<evidence type="ECO:0000313" key="1">
    <source>
        <dbReference type="EMBL" id="OGH94184.1"/>
    </source>
</evidence>
<evidence type="ECO:0000313" key="2">
    <source>
        <dbReference type="Proteomes" id="UP000178254"/>
    </source>
</evidence>
<dbReference type="AlphaFoldDB" id="A0A1F6PE11"/>
<dbReference type="Proteomes" id="UP000178254">
    <property type="component" value="Unassembled WGS sequence"/>
</dbReference>
<proteinExistence type="predicted"/>
<dbReference type="EMBL" id="MFRE01000011">
    <property type="protein sequence ID" value="OGH94184.1"/>
    <property type="molecule type" value="Genomic_DNA"/>
</dbReference>
<protein>
    <submittedName>
        <fullName evidence="1">Uncharacterized protein</fullName>
    </submittedName>
</protein>
<reference evidence="1 2" key="1">
    <citation type="journal article" date="2016" name="Nat. Commun.">
        <title>Thousands of microbial genomes shed light on interconnected biogeochemical processes in an aquifer system.</title>
        <authorList>
            <person name="Anantharaman K."/>
            <person name="Brown C.T."/>
            <person name="Hug L.A."/>
            <person name="Sharon I."/>
            <person name="Castelle C.J."/>
            <person name="Probst A.J."/>
            <person name="Thomas B.C."/>
            <person name="Singh A."/>
            <person name="Wilkins M.J."/>
            <person name="Karaoz U."/>
            <person name="Brodie E.L."/>
            <person name="Williams K.H."/>
            <person name="Hubbard S.S."/>
            <person name="Banfield J.F."/>
        </authorList>
    </citation>
    <scope>NUCLEOTIDE SEQUENCE [LARGE SCALE GENOMIC DNA]</scope>
</reference>
<sequence length="75" mass="8529">MRQALCISLPVAEAKQIKLLTKRRGYENVSAYVKYLFKADAELISETELLQDARIARREYKSGKVKQANSLADLL</sequence>
<name>A0A1F6PE11_9BACT</name>
<organism evidence="1 2">
    <name type="scientific">Candidatus Magasanikbacteria bacterium RIFOXYD2_FULL_41_14</name>
    <dbReference type="NCBI Taxonomy" id="1798709"/>
    <lineage>
        <taxon>Bacteria</taxon>
        <taxon>Candidatus Magasanikiibacteriota</taxon>
    </lineage>
</organism>
<accession>A0A1F6PE11</accession>
<gene>
    <name evidence="1" type="ORF">A2538_01455</name>
</gene>
<comment type="caution">
    <text evidence="1">The sequence shown here is derived from an EMBL/GenBank/DDBJ whole genome shotgun (WGS) entry which is preliminary data.</text>
</comment>
<dbReference type="STRING" id="1798709.A2538_01455"/>